<dbReference type="Pfam" id="PF04828">
    <property type="entry name" value="GFA"/>
    <property type="match status" value="1"/>
</dbReference>
<evidence type="ECO:0000256" key="1">
    <source>
        <dbReference type="ARBA" id="ARBA00005495"/>
    </source>
</evidence>
<accession>A0A1W6ZBR6</accession>
<keyword evidence="3" id="KW-0862">Zinc</keyword>
<dbReference type="Proteomes" id="UP000194161">
    <property type="component" value="Chromosome"/>
</dbReference>
<dbReference type="AlphaFoldDB" id="A0A1W6ZBR6"/>
<comment type="similarity">
    <text evidence="1">Belongs to the Gfa family.</text>
</comment>
<name>A0A1W6ZBR6_9BORD</name>
<dbReference type="InterPro" id="IPR006913">
    <property type="entry name" value="CENP-V/GFA"/>
</dbReference>
<keyword evidence="2" id="KW-0479">Metal-binding</keyword>
<dbReference type="PANTHER" id="PTHR33337:SF33">
    <property type="entry name" value="CENP-V_GFA DOMAIN-CONTAINING PROTEIN"/>
    <property type="match status" value="1"/>
</dbReference>
<dbReference type="RefSeq" id="WP_086078588.1">
    <property type="nucleotide sequence ID" value="NZ_CP021111.1"/>
</dbReference>
<dbReference type="Gene3D" id="3.90.1590.10">
    <property type="entry name" value="glutathione-dependent formaldehyde- activating enzyme (gfa)"/>
    <property type="match status" value="1"/>
</dbReference>
<protein>
    <recommendedName>
        <fullName evidence="5">CENP-V/GFA domain-containing protein</fullName>
    </recommendedName>
</protein>
<evidence type="ECO:0000259" key="5">
    <source>
        <dbReference type="PROSITE" id="PS51891"/>
    </source>
</evidence>
<evidence type="ECO:0000256" key="3">
    <source>
        <dbReference type="ARBA" id="ARBA00022833"/>
    </source>
</evidence>
<evidence type="ECO:0000256" key="4">
    <source>
        <dbReference type="ARBA" id="ARBA00023239"/>
    </source>
</evidence>
<sequence>MATTYEGGCACSAVRFRLTSEPMFVHCCHCTECQRLTGSAFAINALIEADRVHLLRGTPQARVVPTDPGRTRTEFRCPDCGVALWGHHPDLGDRVALVHAGTLDHGRELVPQAHCFTQSRLPWVLLPPDVHAADAHYELEACWPASSLARLDAALEPE</sequence>
<keyword evidence="4" id="KW-0456">Lyase</keyword>
<proteinExistence type="inferred from homology"/>
<dbReference type="PANTHER" id="PTHR33337">
    <property type="entry name" value="GFA DOMAIN-CONTAINING PROTEIN"/>
    <property type="match status" value="1"/>
</dbReference>
<dbReference type="GO" id="GO:0046872">
    <property type="term" value="F:metal ion binding"/>
    <property type="evidence" value="ECO:0007669"/>
    <property type="project" value="UniProtKB-KW"/>
</dbReference>
<dbReference type="InterPro" id="IPR011057">
    <property type="entry name" value="Mss4-like_sf"/>
</dbReference>
<dbReference type="SUPFAM" id="SSF51316">
    <property type="entry name" value="Mss4-like"/>
    <property type="match status" value="1"/>
</dbReference>
<feature type="domain" description="CENP-V/GFA" evidence="5">
    <location>
        <begin position="5"/>
        <end position="113"/>
    </location>
</feature>
<dbReference type="GO" id="GO:0016846">
    <property type="term" value="F:carbon-sulfur lyase activity"/>
    <property type="evidence" value="ECO:0007669"/>
    <property type="project" value="InterPro"/>
</dbReference>
<dbReference type="STRING" id="463040.CAL15_10755"/>
<gene>
    <name evidence="6" type="ORF">CAL15_10755</name>
</gene>
<dbReference type="PROSITE" id="PS51891">
    <property type="entry name" value="CENP_V_GFA"/>
    <property type="match status" value="1"/>
</dbReference>
<keyword evidence="7" id="KW-1185">Reference proteome</keyword>
<reference evidence="6 7" key="1">
    <citation type="submission" date="2017-05" db="EMBL/GenBank/DDBJ databases">
        <title>Complete and WGS of Bordetella genogroups.</title>
        <authorList>
            <person name="Spilker T."/>
            <person name="LiPuma J."/>
        </authorList>
    </citation>
    <scope>NUCLEOTIDE SEQUENCE [LARGE SCALE GENOMIC DNA]</scope>
    <source>
        <strain evidence="6 7">AU7206</strain>
    </source>
</reference>
<organism evidence="6 7">
    <name type="scientific">Bordetella genomosp. 13</name>
    <dbReference type="NCBI Taxonomy" id="463040"/>
    <lineage>
        <taxon>Bacteria</taxon>
        <taxon>Pseudomonadati</taxon>
        <taxon>Pseudomonadota</taxon>
        <taxon>Betaproteobacteria</taxon>
        <taxon>Burkholderiales</taxon>
        <taxon>Alcaligenaceae</taxon>
        <taxon>Bordetella</taxon>
    </lineage>
</organism>
<dbReference type="OrthoDB" id="327703at2"/>
<evidence type="ECO:0000313" key="6">
    <source>
        <dbReference type="EMBL" id="ARP94823.1"/>
    </source>
</evidence>
<dbReference type="KEGG" id="bgm:CAL15_10755"/>
<evidence type="ECO:0000313" key="7">
    <source>
        <dbReference type="Proteomes" id="UP000194161"/>
    </source>
</evidence>
<evidence type="ECO:0000256" key="2">
    <source>
        <dbReference type="ARBA" id="ARBA00022723"/>
    </source>
</evidence>
<dbReference type="EMBL" id="CP021111">
    <property type="protein sequence ID" value="ARP94823.1"/>
    <property type="molecule type" value="Genomic_DNA"/>
</dbReference>